<name>A0A927EYC8_9ACTN</name>
<proteinExistence type="predicted"/>
<evidence type="ECO:0000313" key="2">
    <source>
        <dbReference type="Proteomes" id="UP000632289"/>
    </source>
</evidence>
<protein>
    <submittedName>
        <fullName evidence="1">Uncharacterized protein</fullName>
    </submittedName>
</protein>
<dbReference type="RefSeq" id="WP_191209276.1">
    <property type="nucleotide sequence ID" value="NZ_BAABKL010000036.1"/>
</dbReference>
<keyword evidence="2" id="KW-1185">Reference proteome</keyword>
<reference evidence="1" key="1">
    <citation type="submission" date="2020-09" db="EMBL/GenBank/DDBJ databases">
        <title>Secondary metabolite and genome analysis of marine Streptomyces chumphonensis KK1-2T.</title>
        <authorList>
            <person name="Phongsopitanun W."/>
            <person name="Kanchanasin P."/>
            <person name="Pittayakhajonwut P."/>
            <person name="Suwanborirux K."/>
            <person name="Tanasupawat S."/>
        </authorList>
    </citation>
    <scope>NUCLEOTIDE SEQUENCE</scope>
    <source>
        <strain evidence="1">KK1-2</strain>
    </source>
</reference>
<sequence length="133" mass="14380">MTPSTRPVQRTPHTAEPVTFTAISFEPKVFSSFDHGPAGLHIAHDPRVTSSDTALGYAQVFIRTWNARSGTISSGGFFIKAPIPAGQPPLHATLLPGGLLCIVLDEDRLSVDDAMHVIRLVQSEARVQQEARP</sequence>
<dbReference type="AlphaFoldDB" id="A0A927EYC8"/>
<dbReference type="EMBL" id="JACXYU010000004">
    <property type="protein sequence ID" value="MBD3931968.1"/>
    <property type="molecule type" value="Genomic_DNA"/>
</dbReference>
<comment type="caution">
    <text evidence="1">The sequence shown here is derived from an EMBL/GenBank/DDBJ whole genome shotgun (WGS) entry which is preliminary data.</text>
</comment>
<organism evidence="1 2">
    <name type="scientific">Streptomyces chumphonensis</name>
    <dbReference type="NCBI Taxonomy" id="1214925"/>
    <lineage>
        <taxon>Bacteria</taxon>
        <taxon>Bacillati</taxon>
        <taxon>Actinomycetota</taxon>
        <taxon>Actinomycetes</taxon>
        <taxon>Kitasatosporales</taxon>
        <taxon>Streptomycetaceae</taxon>
        <taxon>Streptomyces</taxon>
    </lineage>
</organism>
<dbReference type="Proteomes" id="UP000632289">
    <property type="component" value="Unassembled WGS sequence"/>
</dbReference>
<gene>
    <name evidence="1" type="ORF">IF129_10410</name>
</gene>
<evidence type="ECO:0000313" key="1">
    <source>
        <dbReference type="EMBL" id="MBD3931968.1"/>
    </source>
</evidence>
<accession>A0A927EYC8</accession>